<dbReference type="PANTHER" id="PTHR48207:SF3">
    <property type="entry name" value="SUCCINATE--HYDROXYMETHYLGLUTARATE COA-TRANSFERASE"/>
    <property type="match status" value="1"/>
</dbReference>
<sequence length="400" mass="42288">MDSSRPFDGVRVVDATHVLAGPFAAYQLALLGADVVKVEHPEEPDQSRGTGADLALNRLGMGTYALTQNANKRSVTLDLKREGGKEVMRRLLAGADVLVENYRPGAFEALGFGPEAVAALNPRLIYCSISAFGQNGPRRGQTAYDHVVQATSGVMAATGTPEANPIKFGAPVIDYATGTMGAFALAAALFQRERTGHGQRIDLAMLDVAMMMQASHLTALMRTGKGPKPHGNTHPYATNCAYGTKDGSLVMLGASNLRQQRRLWTALGRPEVAKADNEARLAAHEAEAALLREIMRTRTADAWEEYLQARHVPAARVRSTAEAMADPHLAERGHLLHRFPDGAPGVEGAFGVPVAAFGLAHGGPRVDAPPPRLGADTDAVLAELGYAPGDIAALRASGAV</sequence>
<dbReference type="RefSeq" id="WP_343896378.1">
    <property type="nucleotide sequence ID" value="NZ_BAAAFZ010000050.1"/>
</dbReference>
<gene>
    <name evidence="2" type="ORF">GCM10009416_32130</name>
</gene>
<evidence type="ECO:0000313" key="2">
    <source>
        <dbReference type="EMBL" id="GAA0591256.1"/>
    </source>
</evidence>
<protein>
    <submittedName>
        <fullName evidence="2">CoA transferase</fullName>
    </submittedName>
</protein>
<dbReference type="Gene3D" id="3.30.1540.10">
    <property type="entry name" value="formyl-coa transferase, domain 3"/>
    <property type="match status" value="1"/>
</dbReference>
<accession>A0ABP3QLC9</accession>
<organism evidence="2 3">
    <name type="scientific">Craurococcus roseus</name>
    <dbReference type="NCBI Taxonomy" id="77585"/>
    <lineage>
        <taxon>Bacteria</taxon>
        <taxon>Pseudomonadati</taxon>
        <taxon>Pseudomonadota</taxon>
        <taxon>Alphaproteobacteria</taxon>
        <taxon>Acetobacterales</taxon>
        <taxon>Acetobacteraceae</taxon>
        <taxon>Craurococcus</taxon>
    </lineage>
</organism>
<dbReference type="SUPFAM" id="SSF89796">
    <property type="entry name" value="CoA-transferase family III (CaiB/BaiF)"/>
    <property type="match status" value="1"/>
</dbReference>
<dbReference type="EMBL" id="BAAAFZ010000050">
    <property type="protein sequence ID" value="GAA0591256.1"/>
    <property type="molecule type" value="Genomic_DNA"/>
</dbReference>
<comment type="caution">
    <text evidence="2">The sequence shown here is derived from an EMBL/GenBank/DDBJ whole genome shotgun (WGS) entry which is preliminary data.</text>
</comment>
<dbReference type="InterPro" id="IPR003673">
    <property type="entry name" value="CoA-Trfase_fam_III"/>
</dbReference>
<reference evidence="3" key="1">
    <citation type="journal article" date="2019" name="Int. J. Syst. Evol. Microbiol.">
        <title>The Global Catalogue of Microorganisms (GCM) 10K type strain sequencing project: providing services to taxonomists for standard genome sequencing and annotation.</title>
        <authorList>
            <consortium name="The Broad Institute Genomics Platform"/>
            <consortium name="The Broad Institute Genome Sequencing Center for Infectious Disease"/>
            <person name="Wu L."/>
            <person name="Ma J."/>
        </authorList>
    </citation>
    <scope>NUCLEOTIDE SEQUENCE [LARGE SCALE GENOMIC DNA]</scope>
    <source>
        <strain evidence="3">JCM 9933</strain>
    </source>
</reference>
<name>A0ABP3QLC9_9PROT</name>
<evidence type="ECO:0000313" key="3">
    <source>
        <dbReference type="Proteomes" id="UP001501588"/>
    </source>
</evidence>
<dbReference type="GO" id="GO:0016740">
    <property type="term" value="F:transferase activity"/>
    <property type="evidence" value="ECO:0007669"/>
    <property type="project" value="UniProtKB-KW"/>
</dbReference>
<proteinExistence type="predicted"/>
<dbReference type="PANTHER" id="PTHR48207">
    <property type="entry name" value="SUCCINATE--HYDROXYMETHYLGLUTARATE COA-TRANSFERASE"/>
    <property type="match status" value="1"/>
</dbReference>
<keyword evidence="3" id="KW-1185">Reference proteome</keyword>
<dbReference type="Gene3D" id="3.40.50.10540">
    <property type="entry name" value="Crotonobetainyl-coa:carnitine coa-transferase, domain 1"/>
    <property type="match status" value="1"/>
</dbReference>
<keyword evidence="1 2" id="KW-0808">Transferase</keyword>
<dbReference type="Pfam" id="PF02515">
    <property type="entry name" value="CoA_transf_3"/>
    <property type="match status" value="1"/>
</dbReference>
<dbReference type="InterPro" id="IPR044855">
    <property type="entry name" value="CoA-Trfase_III_dom3_sf"/>
</dbReference>
<dbReference type="Proteomes" id="UP001501588">
    <property type="component" value="Unassembled WGS sequence"/>
</dbReference>
<dbReference type="InterPro" id="IPR050483">
    <property type="entry name" value="CoA-transferase_III_domain"/>
</dbReference>
<dbReference type="InterPro" id="IPR023606">
    <property type="entry name" value="CoA-Trfase_III_dom_1_sf"/>
</dbReference>
<evidence type="ECO:0000256" key="1">
    <source>
        <dbReference type="ARBA" id="ARBA00022679"/>
    </source>
</evidence>